<evidence type="ECO:0000313" key="2">
    <source>
        <dbReference type="EMBL" id="KOM38120.1"/>
    </source>
</evidence>
<proteinExistence type="predicted"/>
<organism evidence="2 3">
    <name type="scientific">Phaseolus angularis</name>
    <name type="common">Azuki bean</name>
    <name type="synonym">Vigna angularis</name>
    <dbReference type="NCBI Taxonomy" id="3914"/>
    <lineage>
        <taxon>Eukaryota</taxon>
        <taxon>Viridiplantae</taxon>
        <taxon>Streptophyta</taxon>
        <taxon>Embryophyta</taxon>
        <taxon>Tracheophyta</taxon>
        <taxon>Spermatophyta</taxon>
        <taxon>Magnoliopsida</taxon>
        <taxon>eudicotyledons</taxon>
        <taxon>Gunneridae</taxon>
        <taxon>Pentapetalae</taxon>
        <taxon>rosids</taxon>
        <taxon>fabids</taxon>
        <taxon>Fabales</taxon>
        <taxon>Fabaceae</taxon>
        <taxon>Papilionoideae</taxon>
        <taxon>50 kb inversion clade</taxon>
        <taxon>NPAAA clade</taxon>
        <taxon>indigoferoid/millettioid clade</taxon>
        <taxon>Phaseoleae</taxon>
        <taxon>Vigna</taxon>
    </lineage>
</organism>
<dbReference type="Proteomes" id="UP000053144">
    <property type="component" value="Chromosome 3"/>
</dbReference>
<gene>
    <name evidence="2" type="ORF">LR48_Vigan03g150200</name>
</gene>
<name>A0A0L9U5R7_PHAAN</name>
<dbReference type="EMBL" id="CM003373">
    <property type="protein sequence ID" value="KOM38120.1"/>
    <property type="molecule type" value="Genomic_DNA"/>
</dbReference>
<accession>A0A0L9U5R7</accession>
<evidence type="ECO:0000256" key="1">
    <source>
        <dbReference type="SAM" id="SignalP"/>
    </source>
</evidence>
<keyword evidence="1" id="KW-0732">Signal</keyword>
<feature type="signal peptide" evidence="1">
    <location>
        <begin position="1"/>
        <end position="20"/>
    </location>
</feature>
<reference evidence="3" key="1">
    <citation type="journal article" date="2015" name="Proc. Natl. Acad. Sci. U.S.A.">
        <title>Genome sequencing of adzuki bean (Vigna angularis) provides insight into high starch and low fat accumulation and domestication.</title>
        <authorList>
            <person name="Yang K."/>
            <person name="Tian Z."/>
            <person name="Chen C."/>
            <person name="Luo L."/>
            <person name="Zhao B."/>
            <person name="Wang Z."/>
            <person name="Yu L."/>
            <person name="Li Y."/>
            <person name="Sun Y."/>
            <person name="Li W."/>
            <person name="Chen Y."/>
            <person name="Li Y."/>
            <person name="Zhang Y."/>
            <person name="Ai D."/>
            <person name="Zhao J."/>
            <person name="Shang C."/>
            <person name="Ma Y."/>
            <person name="Wu B."/>
            <person name="Wang M."/>
            <person name="Gao L."/>
            <person name="Sun D."/>
            <person name="Zhang P."/>
            <person name="Guo F."/>
            <person name="Wang W."/>
            <person name="Li Y."/>
            <person name="Wang J."/>
            <person name="Varshney R.K."/>
            <person name="Wang J."/>
            <person name="Ling H.Q."/>
            <person name="Wan P."/>
        </authorList>
    </citation>
    <scope>NUCLEOTIDE SEQUENCE</scope>
    <source>
        <strain evidence="3">cv. Jingnong 6</strain>
    </source>
</reference>
<evidence type="ECO:0008006" key="4">
    <source>
        <dbReference type="Google" id="ProtNLM"/>
    </source>
</evidence>
<protein>
    <recommendedName>
        <fullName evidence="4">Secreted protein</fullName>
    </recommendedName>
</protein>
<evidence type="ECO:0000313" key="3">
    <source>
        <dbReference type="Proteomes" id="UP000053144"/>
    </source>
</evidence>
<sequence length="156" mass="16966">MGPSICQLLFVIFYIDHGCSFSSWMSRCTSFSFRCTVNCPWTLQYVCVAGCCCNKSFFINHHGAYCWMLLHMNTTSAAVFLCGVALSFPAGGCFNKVLDRLLQAAGRDSTISACGLLLPAPLLQACCTVSPTVTAAACWSCLELDVVGEDNCWCRP</sequence>
<dbReference type="AlphaFoldDB" id="A0A0L9U5R7"/>
<feature type="chain" id="PRO_5005595391" description="Secreted protein" evidence="1">
    <location>
        <begin position="21"/>
        <end position="156"/>
    </location>
</feature>
<dbReference type="Gramene" id="KOM38120">
    <property type="protein sequence ID" value="KOM38120"/>
    <property type="gene ID" value="LR48_Vigan03g150200"/>
</dbReference>